<comment type="function">
    <text evidence="11">Component of the large ribosomal subunit. The ribosome is a large ribonucleoprotein complex responsible for the synthesis of proteins in the cell.</text>
</comment>
<proteinExistence type="inferred from homology"/>
<dbReference type="GO" id="GO:0000027">
    <property type="term" value="P:ribosomal large subunit assembly"/>
    <property type="evidence" value="ECO:0007669"/>
    <property type="project" value="TreeGrafter"/>
</dbReference>
<evidence type="ECO:0000256" key="10">
    <source>
        <dbReference type="ARBA" id="ARBA00023274"/>
    </source>
</evidence>
<keyword evidence="6" id="KW-0597">Phosphoprotein</keyword>
<dbReference type="AlphaFoldDB" id="A0A4U1FEW5"/>
<dbReference type="InterPro" id="IPR014722">
    <property type="entry name" value="Rib_uL2_dom2"/>
</dbReference>
<evidence type="ECO:0000256" key="2">
    <source>
        <dbReference type="ARBA" id="ARBA00004514"/>
    </source>
</evidence>
<evidence type="ECO:0000256" key="1">
    <source>
        <dbReference type="ARBA" id="ARBA00004427"/>
    </source>
</evidence>
<evidence type="ECO:0000313" key="16">
    <source>
        <dbReference type="EMBL" id="TKC47426.1"/>
    </source>
</evidence>
<dbReference type="GO" id="GO:0031090">
    <property type="term" value="C:organelle membrane"/>
    <property type="evidence" value="ECO:0007669"/>
    <property type="project" value="UniProtKB-ARBA"/>
</dbReference>
<dbReference type="FunFam" id="2.30.30.30:FF:000020">
    <property type="entry name" value="60S ribosomal protein L6"/>
    <property type="match status" value="1"/>
</dbReference>
<reference evidence="17" key="1">
    <citation type="journal article" date="2019" name="IScience">
        <title>Narwhal Genome Reveals Long-Term Low Genetic Diversity despite Current Large Abundance Size.</title>
        <authorList>
            <person name="Westbury M.V."/>
            <person name="Petersen B."/>
            <person name="Garde E."/>
            <person name="Heide-Jorgensen M.P."/>
            <person name="Lorenzen E.D."/>
        </authorList>
    </citation>
    <scope>NUCLEOTIDE SEQUENCE [LARGE SCALE GENOMIC DNA]</scope>
</reference>
<dbReference type="PANTHER" id="PTHR10715">
    <property type="entry name" value="60S RIBOSOMAL PROTEIN L6"/>
    <property type="match status" value="1"/>
</dbReference>
<evidence type="ECO:0000256" key="14">
    <source>
        <dbReference type="ARBA" id="ARBA00046388"/>
    </source>
</evidence>
<dbReference type="GO" id="GO:0003735">
    <property type="term" value="F:structural constituent of ribosome"/>
    <property type="evidence" value="ECO:0007669"/>
    <property type="project" value="InterPro"/>
</dbReference>
<dbReference type="CDD" id="cd13156">
    <property type="entry name" value="KOW_RPL6"/>
    <property type="match status" value="1"/>
</dbReference>
<keyword evidence="9" id="KW-0689">Ribosomal protein</keyword>
<dbReference type="Proteomes" id="UP000308365">
    <property type="component" value="Unassembled WGS sequence"/>
</dbReference>
<dbReference type="GO" id="GO:0002181">
    <property type="term" value="P:cytoplasmic translation"/>
    <property type="evidence" value="ECO:0007669"/>
    <property type="project" value="TreeGrafter"/>
</dbReference>
<dbReference type="SUPFAM" id="SSF50104">
    <property type="entry name" value="Translation proteins SH3-like domain"/>
    <property type="match status" value="1"/>
</dbReference>
<dbReference type="Gene3D" id="2.30.30.30">
    <property type="match status" value="1"/>
</dbReference>
<feature type="domain" description="Large ribosomal subunit protein uL6 N-terminal" evidence="15">
    <location>
        <begin position="4"/>
        <end position="36"/>
    </location>
</feature>
<protein>
    <recommendedName>
        <fullName evidence="12">Large ribosomal subunit protein eL6</fullName>
    </recommendedName>
    <alternativeName>
        <fullName evidence="13">60S ribosomal protein L6</fullName>
    </alternativeName>
</protein>
<keyword evidence="4" id="KW-0963">Cytoplasm</keyword>
<dbReference type="GO" id="GO:0022625">
    <property type="term" value="C:cytosolic large ribosomal subunit"/>
    <property type="evidence" value="ECO:0007669"/>
    <property type="project" value="TreeGrafter"/>
</dbReference>
<evidence type="ECO:0000256" key="8">
    <source>
        <dbReference type="ARBA" id="ARBA00022843"/>
    </source>
</evidence>
<dbReference type="GO" id="GO:0005791">
    <property type="term" value="C:rough endoplasmic reticulum"/>
    <property type="evidence" value="ECO:0007669"/>
    <property type="project" value="UniProtKB-SubCell"/>
</dbReference>
<comment type="similarity">
    <text evidence="3">Belongs to the eukaryotic ribosomal protein eL6 family.</text>
</comment>
<organism evidence="16 17">
    <name type="scientific">Monodon monoceros</name>
    <name type="common">Narwhal</name>
    <name type="synonym">Ceratodon monodon</name>
    <dbReference type="NCBI Taxonomy" id="40151"/>
    <lineage>
        <taxon>Eukaryota</taxon>
        <taxon>Metazoa</taxon>
        <taxon>Chordata</taxon>
        <taxon>Craniata</taxon>
        <taxon>Vertebrata</taxon>
        <taxon>Euteleostomi</taxon>
        <taxon>Mammalia</taxon>
        <taxon>Eutheria</taxon>
        <taxon>Laurasiatheria</taxon>
        <taxon>Artiodactyla</taxon>
        <taxon>Whippomorpha</taxon>
        <taxon>Cetacea</taxon>
        <taxon>Odontoceti</taxon>
        <taxon>Monodontidae</taxon>
        <taxon>Monodon</taxon>
    </lineage>
</organism>
<evidence type="ECO:0000256" key="13">
    <source>
        <dbReference type="ARBA" id="ARBA00035351"/>
    </source>
</evidence>
<keyword evidence="7" id="KW-0256">Endoplasmic reticulum</keyword>
<keyword evidence="10" id="KW-0687">Ribonucleoprotein</keyword>
<evidence type="ECO:0000256" key="7">
    <source>
        <dbReference type="ARBA" id="ARBA00022824"/>
    </source>
</evidence>
<comment type="subcellular location">
    <subcellularLocation>
        <location evidence="2">Cytoplasm</location>
        <location evidence="2">Cytosol</location>
    </subcellularLocation>
    <subcellularLocation>
        <location evidence="1">Rough endoplasmic reticulum</location>
    </subcellularLocation>
</comment>
<dbReference type="PANTHER" id="PTHR10715:SF7">
    <property type="entry name" value="LARGE RIBOSOMAL SUBUNIT PROTEIN EL6"/>
    <property type="match status" value="1"/>
</dbReference>
<evidence type="ECO:0000256" key="9">
    <source>
        <dbReference type="ARBA" id="ARBA00022980"/>
    </source>
</evidence>
<dbReference type="InterPro" id="IPR008991">
    <property type="entry name" value="Translation_prot_SH3-like_sf"/>
</dbReference>
<dbReference type="Pfam" id="PF03868">
    <property type="entry name" value="Ribosomal_L6e_N"/>
    <property type="match status" value="1"/>
</dbReference>
<evidence type="ECO:0000256" key="6">
    <source>
        <dbReference type="ARBA" id="ARBA00022553"/>
    </source>
</evidence>
<comment type="subunit">
    <text evidence="14">Component of the large ribosomal subunit. May bind IPO9 with low affinity.</text>
</comment>
<comment type="caution">
    <text evidence="16">The sequence shown here is derived from an EMBL/GenBank/DDBJ whole genome shotgun (WGS) entry which is preliminary data.</text>
</comment>
<name>A0A4U1FEW5_MONMO</name>
<evidence type="ECO:0000313" key="17">
    <source>
        <dbReference type="Proteomes" id="UP000308365"/>
    </source>
</evidence>
<dbReference type="GO" id="GO:0003723">
    <property type="term" value="F:RNA binding"/>
    <property type="evidence" value="ECO:0007669"/>
    <property type="project" value="TreeGrafter"/>
</dbReference>
<gene>
    <name evidence="16" type="ORF">EI555_009459</name>
</gene>
<accession>A0A4U1FEW5</accession>
<evidence type="ECO:0000256" key="12">
    <source>
        <dbReference type="ARBA" id="ARBA00035233"/>
    </source>
</evidence>
<dbReference type="InterPro" id="IPR005568">
    <property type="entry name" value="Ribosomal_uL6_N"/>
</dbReference>
<evidence type="ECO:0000256" key="3">
    <source>
        <dbReference type="ARBA" id="ARBA00010592"/>
    </source>
</evidence>
<dbReference type="InterPro" id="IPR000915">
    <property type="entry name" value="60S_ribosomal_eL6"/>
</dbReference>
<sequence length="230" mass="25407">MGRYSRKALYKRKYSAAKSKVEKKKKVKVLATVTKPVGGDKNGGTRVVKRRKMPRYYPTEDVPRKLLSHGKKPFSKQVRKLRASITRGTILLTLTGRHRGKRVIFLKQLSSGLLLVTGPLSLNRVPLRITHQKSVIATSTKIDISGVKIPEHLTDAYFKKKKLRKPRKVSSINAHTFLMMKGVAEDAPVLEEGNLVRVCPGNWGLVFMSGQGGSSGASAQTPLEALPAVI</sequence>
<evidence type="ECO:0000256" key="11">
    <source>
        <dbReference type="ARBA" id="ARBA00034092"/>
    </source>
</evidence>
<evidence type="ECO:0000256" key="4">
    <source>
        <dbReference type="ARBA" id="ARBA00022490"/>
    </source>
</evidence>
<keyword evidence="5" id="KW-1017">Isopeptide bond</keyword>
<keyword evidence="8" id="KW-0832">Ubl conjugation</keyword>
<evidence type="ECO:0000256" key="5">
    <source>
        <dbReference type="ARBA" id="ARBA00022499"/>
    </source>
</evidence>
<evidence type="ECO:0000259" key="15">
    <source>
        <dbReference type="Pfam" id="PF03868"/>
    </source>
</evidence>
<dbReference type="InterPro" id="IPR041997">
    <property type="entry name" value="Ribosomal_eL6_KOW"/>
</dbReference>
<dbReference type="Pfam" id="PF01159">
    <property type="entry name" value="Ribosomal_L6e"/>
    <property type="match status" value="1"/>
</dbReference>
<dbReference type="EMBL" id="RWIC01000212">
    <property type="protein sequence ID" value="TKC47426.1"/>
    <property type="molecule type" value="Genomic_DNA"/>
</dbReference>